<evidence type="ECO:0000313" key="3">
    <source>
        <dbReference type="Proteomes" id="UP000268093"/>
    </source>
</evidence>
<reference evidence="2 3" key="1">
    <citation type="journal article" date="2018" name="New Phytol.">
        <title>Phylogenomics of Endogonaceae and evolution of mycorrhizas within Mucoromycota.</title>
        <authorList>
            <person name="Chang Y."/>
            <person name="Desiro A."/>
            <person name="Na H."/>
            <person name="Sandor L."/>
            <person name="Lipzen A."/>
            <person name="Clum A."/>
            <person name="Barry K."/>
            <person name="Grigoriev I.V."/>
            <person name="Martin F.M."/>
            <person name="Stajich J.E."/>
            <person name="Smith M.E."/>
            <person name="Bonito G."/>
            <person name="Spatafora J.W."/>
        </authorList>
    </citation>
    <scope>NUCLEOTIDE SEQUENCE [LARGE SCALE GENOMIC DNA]</scope>
    <source>
        <strain evidence="2 3">GMNB39</strain>
    </source>
</reference>
<dbReference type="EMBL" id="RBNI01001626">
    <property type="protein sequence ID" value="RUP50199.1"/>
    <property type="molecule type" value="Genomic_DNA"/>
</dbReference>
<evidence type="ECO:0000256" key="1">
    <source>
        <dbReference type="SAM" id="MobiDB-lite"/>
    </source>
</evidence>
<dbReference type="OrthoDB" id="2444672at2759"/>
<feature type="region of interest" description="Disordered" evidence="1">
    <location>
        <begin position="80"/>
        <end position="102"/>
    </location>
</feature>
<gene>
    <name evidence="2" type="ORF">BC936DRAFT_139997</name>
</gene>
<keyword evidence="3" id="KW-1185">Reference proteome</keyword>
<dbReference type="AlphaFoldDB" id="A0A433DHB0"/>
<organism evidence="2 3">
    <name type="scientific">Jimgerdemannia flammicorona</name>
    <dbReference type="NCBI Taxonomy" id="994334"/>
    <lineage>
        <taxon>Eukaryota</taxon>
        <taxon>Fungi</taxon>
        <taxon>Fungi incertae sedis</taxon>
        <taxon>Mucoromycota</taxon>
        <taxon>Mucoromycotina</taxon>
        <taxon>Endogonomycetes</taxon>
        <taxon>Endogonales</taxon>
        <taxon>Endogonaceae</taxon>
        <taxon>Jimgerdemannia</taxon>
    </lineage>
</organism>
<protein>
    <submittedName>
        <fullName evidence="2">Uncharacterized protein</fullName>
    </submittedName>
</protein>
<comment type="caution">
    <text evidence="2">The sequence shown here is derived from an EMBL/GenBank/DDBJ whole genome shotgun (WGS) entry which is preliminary data.</text>
</comment>
<feature type="compositionally biased region" description="Low complexity" evidence="1">
    <location>
        <begin position="83"/>
        <end position="94"/>
    </location>
</feature>
<feature type="compositionally biased region" description="Basic and acidic residues" evidence="1">
    <location>
        <begin position="1"/>
        <end position="20"/>
    </location>
</feature>
<name>A0A433DHB0_9FUNG</name>
<evidence type="ECO:0000313" key="2">
    <source>
        <dbReference type="EMBL" id="RUP50199.1"/>
    </source>
</evidence>
<sequence>MLIRSRESQQRGRTPQEKESQCLLQDHFELEEDEDKEESTQCINLVDNGDTEVRKENDDEGQDEVSLEGTTYVEATAEKLQTSASESDGESGSEYNWSLSDPERKPLPISQLKVFQESYKNMRRSEMWLLSSGVYVEDILFKHGQKLSVESLVHSWIVDLNDTETANLFNNAEQSEIRRTIRKVPEVSQDYAQSLMRFIRTADELRHIVETTSFRLEGEAYDREKYFDAEWVENLNGWYDTNVWAPIVDRAFGKLYDVELVRKESASVATSMRKNRTRSRTDRKMGRRMDGIFRSPVNDLEFEAIEVGKVSDGMTGTKRLNDYHKLVMHIFVSLYRYVKNEGT</sequence>
<accession>A0A433DHB0</accession>
<proteinExistence type="predicted"/>
<dbReference type="Proteomes" id="UP000268093">
    <property type="component" value="Unassembled WGS sequence"/>
</dbReference>
<feature type="region of interest" description="Disordered" evidence="1">
    <location>
        <begin position="1"/>
        <end position="68"/>
    </location>
</feature>